<gene>
    <name evidence="3" type="ORF">ACFFH7_20135</name>
</gene>
<keyword evidence="1" id="KW-0732">Signal</keyword>
<dbReference type="PANTHER" id="PTHR42060:SF1">
    <property type="entry name" value="NHL REPEAT-CONTAINING PROTEIN"/>
    <property type="match status" value="1"/>
</dbReference>
<protein>
    <submittedName>
        <fullName evidence="3">DUF6923 family protein</fullName>
    </submittedName>
</protein>
<organism evidence="3 4">
    <name type="scientific">Kutzneria chonburiensis</name>
    <dbReference type="NCBI Taxonomy" id="1483604"/>
    <lineage>
        <taxon>Bacteria</taxon>
        <taxon>Bacillati</taxon>
        <taxon>Actinomycetota</taxon>
        <taxon>Actinomycetes</taxon>
        <taxon>Pseudonocardiales</taxon>
        <taxon>Pseudonocardiaceae</taxon>
        <taxon>Kutzneria</taxon>
    </lineage>
</organism>
<proteinExistence type="predicted"/>
<accession>A0ABV6MU13</accession>
<reference evidence="3 4" key="1">
    <citation type="submission" date="2024-09" db="EMBL/GenBank/DDBJ databases">
        <authorList>
            <person name="Sun Q."/>
            <person name="Mori K."/>
        </authorList>
    </citation>
    <scope>NUCLEOTIDE SEQUENCE [LARGE SCALE GENOMIC DNA]</scope>
    <source>
        <strain evidence="3 4">TBRC 1432</strain>
    </source>
</reference>
<dbReference type="EMBL" id="JBHLUD010000007">
    <property type="protein sequence ID" value="MFC0543823.1"/>
    <property type="molecule type" value="Genomic_DNA"/>
</dbReference>
<keyword evidence="4" id="KW-1185">Reference proteome</keyword>
<dbReference type="PANTHER" id="PTHR42060">
    <property type="entry name" value="NHL REPEAT-CONTAINING PROTEIN-RELATED"/>
    <property type="match status" value="1"/>
</dbReference>
<dbReference type="InterPro" id="IPR011042">
    <property type="entry name" value="6-blade_b-propeller_TolB-like"/>
</dbReference>
<dbReference type="RefSeq" id="WP_273935306.1">
    <property type="nucleotide sequence ID" value="NZ_CP097263.1"/>
</dbReference>
<name>A0ABV6MU13_9PSEU</name>
<evidence type="ECO:0000256" key="1">
    <source>
        <dbReference type="SAM" id="SignalP"/>
    </source>
</evidence>
<dbReference type="InterPro" id="IPR054215">
    <property type="entry name" value="DUF6923"/>
</dbReference>
<dbReference type="Proteomes" id="UP001589810">
    <property type="component" value="Unassembled WGS sequence"/>
</dbReference>
<evidence type="ECO:0000313" key="3">
    <source>
        <dbReference type="EMBL" id="MFC0543823.1"/>
    </source>
</evidence>
<feature type="signal peptide" evidence="1">
    <location>
        <begin position="1"/>
        <end position="24"/>
    </location>
</feature>
<feature type="domain" description="DUF6923" evidence="2">
    <location>
        <begin position="59"/>
        <end position="206"/>
    </location>
</feature>
<comment type="caution">
    <text evidence="3">The sequence shown here is derived from an EMBL/GenBank/DDBJ whole genome shotgun (WGS) entry which is preliminary data.</text>
</comment>
<dbReference type="Pfam" id="PF21959">
    <property type="entry name" value="DUF6923"/>
    <property type="match status" value="1"/>
</dbReference>
<dbReference type="Gene3D" id="2.120.10.30">
    <property type="entry name" value="TolB, C-terminal domain"/>
    <property type="match status" value="1"/>
</dbReference>
<feature type="chain" id="PRO_5045965900" evidence="1">
    <location>
        <begin position="25"/>
        <end position="286"/>
    </location>
</feature>
<dbReference type="SUPFAM" id="SSF63829">
    <property type="entry name" value="Calcium-dependent phosphotriesterase"/>
    <property type="match status" value="1"/>
</dbReference>
<sequence>MFRISAVVAAVALATVTAAAPAWASGQVSVVHFDLAAHQQPENITLEPDGSADLTFNGARQVARVTRDGRITILAQLPGGVSGIVRTGDGTLYVNVNAGAQTGVYRLGHGAATLFAPLPAGFVNGLALDGRTLYATDSSAGQVWRIPLSTGKAAVWAQGGPLAKVSGFGSNGIKVHDGAVWVSNTDTGMLLRIPVRHDGSAGPIQTRATGLAGIDDFTFDGPVVLAAINSASRLAVIRPDGSHTIALTAADGLSNPTSIAVRGKSVYVASAAYRTQLDPNLLITRF</sequence>
<dbReference type="InterPro" id="IPR052998">
    <property type="entry name" value="Hetero-Diels-Alderase-like"/>
</dbReference>
<evidence type="ECO:0000313" key="4">
    <source>
        <dbReference type="Proteomes" id="UP001589810"/>
    </source>
</evidence>
<evidence type="ECO:0000259" key="2">
    <source>
        <dbReference type="Pfam" id="PF21959"/>
    </source>
</evidence>